<dbReference type="InterPro" id="IPR007164">
    <property type="entry name" value="GTP-dep_dephospho-CoA_kin"/>
</dbReference>
<accession>A0A2M7QE38</accession>
<sequence>IAGSLVRSNITPSVIVIDLKSRREALKVNSKFEIRNSKLRKYRNKAGTIDSQAVARLCKLRDQYLLRHKPLRMIVEGEEDLLALAAILLAPLHSIILYGQYNLGVILVTVTEEKKNEIYKIVSKFEVK</sequence>
<gene>
    <name evidence="3" type="ORF">COY90_02855</name>
</gene>
<dbReference type="AlphaFoldDB" id="A0A2M7QE38"/>
<dbReference type="GO" id="GO:0015937">
    <property type="term" value="P:coenzyme A biosynthetic process"/>
    <property type="evidence" value="ECO:0007669"/>
    <property type="project" value="InterPro"/>
</dbReference>
<dbReference type="Proteomes" id="UP000230108">
    <property type="component" value="Unassembled WGS sequence"/>
</dbReference>
<organism evidence="3 4">
    <name type="scientific">Candidatus Roizmanbacteria bacterium CG_4_10_14_0_8_um_filter_39_9</name>
    <dbReference type="NCBI Taxonomy" id="1974829"/>
    <lineage>
        <taxon>Bacteria</taxon>
        <taxon>Candidatus Roizmaniibacteriota</taxon>
    </lineage>
</organism>
<evidence type="ECO:0008006" key="5">
    <source>
        <dbReference type="Google" id="ProtNLM"/>
    </source>
</evidence>
<dbReference type="EMBL" id="PFLF01000057">
    <property type="protein sequence ID" value="PIY69022.1"/>
    <property type="molecule type" value="Genomic_DNA"/>
</dbReference>
<evidence type="ECO:0000256" key="1">
    <source>
        <dbReference type="ARBA" id="ARBA00022741"/>
    </source>
</evidence>
<evidence type="ECO:0000313" key="4">
    <source>
        <dbReference type="Proteomes" id="UP000230108"/>
    </source>
</evidence>
<protein>
    <recommendedName>
        <fullName evidence="5">DUF359 domain-containing protein</fullName>
    </recommendedName>
</protein>
<proteinExistence type="predicted"/>
<feature type="non-terminal residue" evidence="3">
    <location>
        <position position="1"/>
    </location>
</feature>
<reference evidence="4" key="1">
    <citation type="submission" date="2017-09" db="EMBL/GenBank/DDBJ databases">
        <title>Depth-based differentiation of microbial function through sediment-hosted aquifers and enrichment of novel symbionts in the deep terrestrial subsurface.</title>
        <authorList>
            <person name="Probst A.J."/>
            <person name="Ladd B."/>
            <person name="Jarett J.K."/>
            <person name="Geller-Mcgrath D.E."/>
            <person name="Sieber C.M.K."/>
            <person name="Emerson J.B."/>
            <person name="Anantharaman K."/>
            <person name="Thomas B.C."/>
            <person name="Malmstrom R."/>
            <person name="Stieglmeier M."/>
            <person name="Klingl A."/>
            <person name="Woyke T."/>
            <person name="Ryan C.M."/>
            <person name="Banfield J.F."/>
        </authorList>
    </citation>
    <scope>NUCLEOTIDE SEQUENCE [LARGE SCALE GENOMIC DNA]</scope>
</reference>
<dbReference type="GO" id="GO:0016301">
    <property type="term" value="F:kinase activity"/>
    <property type="evidence" value="ECO:0007669"/>
    <property type="project" value="InterPro"/>
</dbReference>
<evidence type="ECO:0000313" key="3">
    <source>
        <dbReference type="EMBL" id="PIY69022.1"/>
    </source>
</evidence>
<keyword evidence="1" id="KW-0547">Nucleotide-binding</keyword>
<dbReference type="Pfam" id="PF04019">
    <property type="entry name" value="DUF359"/>
    <property type="match status" value="1"/>
</dbReference>
<comment type="caution">
    <text evidence="3">The sequence shown here is derived from an EMBL/GenBank/DDBJ whole genome shotgun (WGS) entry which is preliminary data.</text>
</comment>
<evidence type="ECO:0000256" key="2">
    <source>
        <dbReference type="ARBA" id="ARBA00023134"/>
    </source>
</evidence>
<keyword evidence="2" id="KW-0342">GTP-binding</keyword>
<dbReference type="GO" id="GO:0005525">
    <property type="term" value="F:GTP binding"/>
    <property type="evidence" value="ECO:0007669"/>
    <property type="project" value="UniProtKB-KW"/>
</dbReference>
<dbReference type="PANTHER" id="PTHR40732:SF1">
    <property type="entry name" value="GTP-DEPENDENT DEPHOSPHO-COA KINASE"/>
    <property type="match status" value="1"/>
</dbReference>
<name>A0A2M7QE38_9BACT</name>
<dbReference type="PANTHER" id="PTHR40732">
    <property type="entry name" value="UPF0218 PROTEIN TK1697"/>
    <property type="match status" value="1"/>
</dbReference>